<dbReference type="InterPro" id="IPR003661">
    <property type="entry name" value="HisK_dim/P_dom"/>
</dbReference>
<feature type="domain" description="PAC" evidence="16">
    <location>
        <begin position="398"/>
        <end position="449"/>
    </location>
</feature>
<dbReference type="PANTHER" id="PTHR43047">
    <property type="entry name" value="TWO-COMPONENT HISTIDINE PROTEIN KINASE"/>
    <property type="match status" value="1"/>
</dbReference>
<dbReference type="PANTHER" id="PTHR43047:SF72">
    <property type="entry name" value="OSMOSENSING HISTIDINE PROTEIN KINASE SLN1"/>
    <property type="match status" value="1"/>
</dbReference>
<evidence type="ECO:0000256" key="13">
    <source>
        <dbReference type="SAM" id="Phobius"/>
    </source>
</evidence>
<dbReference type="STRING" id="1032480.MLP_34920"/>
<dbReference type="PROSITE" id="PS50113">
    <property type="entry name" value="PAC"/>
    <property type="match status" value="1"/>
</dbReference>
<dbReference type="AlphaFoldDB" id="F5XN56"/>
<keyword evidence="8" id="KW-0547">Nucleotide-binding</keyword>
<keyword evidence="13" id="KW-1133">Transmembrane helix</keyword>
<evidence type="ECO:0000313" key="18">
    <source>
        <dbReference type="Proteomes" id="UP000007947"/>
    </source>
</evidence>
<dbReference type="Gene3D" id="3.30.450.20">
    <property type="entry name" value="PAS domain"/>
    <property type="match status" value="1"/>
</dbReference>
<keyword evidence="9 17" id="KW-0418">Kinase</keyword>
<dbReference type="GO" id="GO:0045121">
    <property type="term" value="C:membrane raft"/>
    <property type="evidence" value="ECO:0007669"/>
    <property type="project" value="UniProtKB-SubCell"/>
</dbReference>
<sequence>MLIATVLALILVALVLASGLPQPVRRATSGVALLISCSSLATVCLVRSRRSQTGRRQAWALFGAAAGAAALGNAWLTVVDLAGLIELSQVGDALILASVALILVGLLAYPFGPRHLYDFVRLLLDTIVLGGSILLILSNTVLPRVAEHPTSGTIALVLAPVIDIIMATVIWLLVLRARPADRIGLALTAAGFVLFSLSEIAAAIGRSHGAFSFGSVTDIGWITGYALLTIAIMWSPSTFPTPPDVDSIDRSPVVRSLVIFAVFMVAGWLSLNTMSRGTDPLTVLVLLATVTVAILVRQMLLLADNDRLRARLEQRVAERSTELAEVTQRTDLMVNSVEDGVYGVDSLGRVTFMNPAGDRLLGTRRNELLGLPAHQRFHSHPPGDCYLRAILHTGVAITGIEDSYWTTDGRQVPVEVSASPMTDSRGVRGVVVVFRDITRRREVDQLKNEFVSMVSHELKTPLTAIRGSLGLLAGGALGELTPPATRMVEIAVESSERLTRLINEILDMERIEAGSLPMEIGSHASADLLGAAHDQVQVLAADAEVGVLIERAEGTVLADADRVVQTLINLVGNAIKFSPPGSQVVMEAAPEDRMVAFRVIDQGRGIPADRLNLIFERFEQVDSSDARDKGGTGLGLAISRSIVHRLGGRIWAENNPDRGSTFTFTLPADSDGQVEDGR</sequence>
<keyword evidence="18" id="KW-1185">Reference proteome</keyword>
<dbReference type="GO" id="GO:0009927">
    <property type="term" value="F:histidine phosphotransfer kinase activity"/>
    <property type="evidence" value="ECO:0007669"/>
    <property type="project" value="TreeGrafter"/>
</dbReference>
<feature type="transmembrane region" description="Helical" evidence="13">
    <location>
        <begin position="58"/>
        <end position="78"/>
    </location>
</feature>
<dbReference type="InterPro" id="IPR036097">
    <property type="entry name" value="HisK_dim/P_sf"/>
</dbReference>
<dbReference type="InterPro" id="IPR035965">
    <property type="entry name" value="PAS-like_dom_sf"/>
</dbReference>
<dbReference type="InterPro" id="IPR005467">
    <property type="entry name" value="His_kinase_dom"/>
</dbReference>
<dbReference type="InterPro" id="IPR003594">
    <property type="entry name" value="HATPase_dom"/>
</dbReference>
<dbReference type="InterPro" id="IPR013656">
    <property type="entry name" value="PAS_4"/>
</dbReference>
<evidence type="ECO:0000313" key="17">
    <source>
        <dbReference type="EMBL" id="BAK36506.1"/>
    </source>
</evidence>
<keyword evidence="5" id="KW-1003">Cell membrane</keyword>
<dbReference type="GO" id="GO:0005524">
    <property type="term" value="F:ATP binding"/>
    <property type="evidence" value="ECO:0007669"/>
    <property type="project" value="UniProtKB-KW"/>
</dbReference>
<dbReference type="GO" id="GO:0000155">
    <property type="term" value="F:phosphorelay sensor kinase activity"/>
    <property type="evidence" value="ECO:0007669"/>
    <property type="project" value="InterPro"/>
</dbReference>
<dbReference type="InterPro" id="IPR001610">
    <property type="entry name" value="PAC"/>
</dbReference>
<evidence type="ECO:0000259" key="14">
    <source>
        <dbReference type="PROSITE" id="PS50109"/>
    </source>
</evidence>
<keyword evidence="12 13" id="KW-0472">Membrane</keyword>
<dbReference type="SMART" id="SM00388">
    <property type="entry name" value="HisKA"/>
    <property type="match status" value="1"/>
</dbReference>
<dbReference type="InterPro" id="IPR000700">
    <property type="entry name" value="PAS-assoc_C"/>
</dbReference>
<feature type="transmembrane region" description="Helical" evidence="13">
    <location>
        <begin position="122"/>
        <end position="142"/>
    </location>
</feature>
<feature type="transmembrane region" description="Helical" evidence="13">
    <location>
        <begin position="90"/>
        <end position="110"/>
    </location>
</feature>
<feature type="domain" description="PAS" evidence="15">
    <location>
        <begin position="326"/>
        <end position="370"/>
    </location>
</feature>
<dbReference type="SMART" id="SM00387">
    <property type="entry name" value="HATPase_c"/>
    <property type="match status" value="1"/>
</dbReference>
<evidence type="ECO:0000256" key="3">
    <source>
        <dbReference type="ARBA" id="ARBA00004314"/>
    </source>
</evidence>
<dbReference type="Pfam" id="PF00512">
    <property type="entry name" value="HisKA"/>
    <property type="match status" value="1"/>
</dbReference>
<feature type="transmembrane region" description="Helical" evidence="13">
    <location>
        <begin position="253"/>
        <end position="271"/>
    </location>
</feature>
<evidence type="ECO:0000256" key="1">
    <source>
        <dbReference type="ARBA" id="ARBA00000085"/>
    </source>
</evidence>
<evidence type="ECO:0000256" key="12">
    <source>
        <dbReference type="ARBA" id="ARBA00023136"/>
    </source>
</evidence>
<feature type="transmembrane region" description="Helical" evidence="13">
    <location>
        <begin position="210"/>
        <end position="232"/>
    </location>
</feature>
<comment type="subcellular location">
    <subcellularLocation>
        <location evidence="2">Cell membrane</location>
    </subcellularLocation>
    <subcellularLocation>
        <location evidence="3">Membrane raft</location>
        <topology evidence="3">Multi-pass membrane protein</topology>
    </subcellularLocation>
</comment>
<dbReference type="Gene3D" id="3.30.565.10">
    <property type="entry name" value="Histidine kinase-like ATPase, C-terminal domain"/>
    <property type="match status" value="1"/>
</dbReference>
<dbReference type="CDD" id="cd00082">
    <property type="entry name" value="HisKA"/>
    <property type="match status" value="1"/>
</dbReference>
<dbReference type="Pfam" id="PF02518">
    <property type="entry name" value="HATPase_c"/>
    <property type="match status" value="1"/>
</dbReference>
<evidence type="ECO:0000259" key="15">
    <source>
        <dbReference type="PROSITE" id="PS50112"/>
    </source>
</evidence>
<evidence type="ECO:0000256" key="7">
    <source>
        <dbReference type="ARBA" id="ARBA00022679"/>
    </source>
</evidence>
<dbReference type="SUPFAM" id="SSF55785">
    <property type="entry name" value="PYP-like sensor domain (PAS domain)"/>
    <property type="match status" value="1"/>
</dbReference>
<dbReference type="InterPro" id="IPR000014">
    <property type="entry name" value="PAS"/>
</dbReference>
<name>F5XN56_MICPN</name>
<dbReference type="Proteomes" id="UP000007947">
    <property type="component" value="Chromosome"/>
</dbReference>
<dbReference type="InterPro" id="IPR004358">
    <property type="entry name" value="Sig_transdc_His_kin-like_C"/>
</dbReference>
<dbReference type="eggNOG" id="COG2205">
    <property type="taxonomic scope" value="Bacteria"/>
</dbReference>
<proteinExistence type="predicted"/>
<accession>F5XN56</accession>
<feature type="transmembrane region" description="Helical" evidence="13">
    <location>
        <begin position="283"/>
        <end position="303"/>
    </location>
</feature>
<dbReference type="HOGENOM" id="CLU_405334_0_0_11"/>
<dbReference type="PROSITE" id="PS50112">
    <property type="entry name" value="PAS"/>
    <property type="match status" value="1"/>
</dbReference>
<evidence type="ECO:0000256" key="6">
    <source>
        <dbReference type="ARBA" id="ARBA00022553"/>
    </source>
</evidence>
<evidence type="ECO:0000256" key="9">
    <source>
        <dbReference type="ARBA" id="ARBA00022777"/>
    </source>
</evidence>
<dbReference type="KEGG" id="mph:MLP_34920"/>
<dbReference type="InterPro" id="IPR036890">
    <property type="entry name" value="HATPase_C_sf"/>
</dbReference>
<evidence type="ECO:0000256" key="10">
    <source>
        <dbReference type="ARBA" id="ARBA00022840"/>
    </source>
</evidence>
<feature type="transmembrane region" description="Helical" evidence="13">
    <location>
        <begin position="27"/>
        <end position="46"/>
    </location>
</feature>
<dbReference type="SUPFAM" id="SSF55874">
    <property type="entry name" value="ATPase domain of HSP90 chaperone/DNA topoisomerase II/histidine kinase"/>
    <property type="match status" value="1"/>
</dbReference>
<keyword evidence="7" id="KW-0808">Transferase</keyword>
<dbReference type="FunFam" id="1.10.287.130:FF:000001">
    <property type="entry name" value="Two-component sensor histidine kinase"/>
    <property type="match status" value="1"/>
</dbReference>
<protein>
    <recommendedName>
        <fullName evidence="4">histidine kinase</fullName>
        <ecNumber evidence="4">2.7.13.3</ecNumber>
    </recommendedName>
</protein>
<dbReference type="CDD" id="cd16922">
    <property type="entry name" value="HATPase_EvgS-ArcB-TorS-like"/>
    <property type="match status" value="1"/>
</dbReference>
<dbReference type="PROSITE" id="PS50109">
    <property type="entry name" value="HIS_KIN"/>
    <property type="match status" value="1"/>
</dbReference>
<evidence type="ECO:0000256" key="8">
    <source>
        <dbReference type="ARBA" id="ARBA00022741"/>
    </source>
</evidence>
<comment type="catalytic activity">
    <reaction evidence="1">
        <text>ATP + protein L-histidine = ADP + protein N-phospho-L-histidine.</text>
        <dbReference type="EC" id="2.7.13.3"/>
    </reaction>
</comment>
<dbReference type="GO" id="GO:0005886">
    <property type="term" value="C:plasma membrane"/>
    <property type="evidence" value="ECO:0007669"/>
    <property type="project" value="UniProtKB-SubCell"/>
</dbReference>
<dbReference type="EC" id="2.7.13.3" evidence="4"/>
<keyword evidence="10" id="KW-0067">ATP-binding</keyword>
<evidence type="ECO:0000259" key="16">
    <source>
        <dbReference type="PROSITE" id="PS50113"/>
    </source>
</evidence>
<keyword evidence="6" id="KW-0597">Phosphoprotein</keyword>
<dbReference type="NCBIfam" id="TIGR00229">
    <property type="entry name" value="sensory_box"/>
    <property type="match status" value="1"/>
</dbReference>
<keyword evidence="13" id="KW-0812">Transmembrane</keyword>
<dbReference type="Gene3D" id="1.10.287.130">
    <property type="match status" value="1"/>
</dbReference>
<evidence type="ECO:0000256" key="2">
    <source>
        <dbReference type="ARBA" id="ARBA00004236"/>
    </source>
</evidence>
<organism evidence="17 18">
    <name type="scientific">Microlunatus phosphovorus (strain ATCC 700054 / DSM 10555 / JCM 9379 / NBRC 101784 / NCIMB 13414 / VKM Ac-1990 / NM-1)</name>
    <dbReference type="NCBI Taxonomy" id="1032480"/>
    <lineage>
        <taxon>Bacteria</taxon>
        <taxon>Bacillati</taxon>
        <taxon>Actinomycetota</taxon>
        <taxon>Actinomycetes</taxon>
        <taxon>Propionibacteriales</taxon>
        <taxon>Propionibacteriaceae</taxon>
        <taxon>Microlunatus</taxon>
    </lineage>
</organism>
<gene>
    <name evidence="17" type="ordered locus">MLP_34920</name>
</gene>
<keyword evidence="11" id="KW-0902">Two-component regulatory system</keyword>
<dbReference type="PRINTS" id="PR00344">
    <property type="entry name" value="BCTRLSENSOR"/>
</dbReference>
<evidence type="ECO:0000256" key="4">
    <source>
        <dbReference type="ARBA" id="ARBA00012438"/>
    </source>
</evidence>
<evidence type="ECO:0000256" key="5">
    <source>
        <dbReference type="ARBA" id="ARBA00022475"/>
    </source>
</evidence>
<evidence type="ECO:0000256" key="11">
    <source>
        <dbReference type="ARBA" id="ARBA00023012"/>
    </source>
</evidence>
<dbReference type="EMBL" id="AP012204">
    <property type="protein sequence ID" value="BAK36506.1"/>
    <property type="molecule type" value="Genomic_DNA"/>
</dbReference>
<feature type="domain" description="Histidine kinase" evidence="14">
    <location>
        <begin position="453"/>
        <end position="670"/>
    </location>
</feature>
<dbReference type="Pfam" id="PF08448">
    <property type="entry name" value="PAS_4"/>
    <property type="match status" value="1"/>
</dbReference>
<dbReference type="FunFam" id="3.30.565.10:FF:000023">
    <property type="entry name" value="PAS domain-containing sensor histidine kinase"/>
    <property type="match status" value="1"/>
</dbReference>
<dbReference type="CDD" id="cd00130">
    <property type="entry name" value="PAS"/>
    <property type="match status" value="1"/>
</dbReference>
<dbReference type="SUPFAM" id="SSF47384">
    <property type="entry name" value="Homodimeric domain of signal transducing histidine kinase"/>
    <property type="match status" value="1"/>
</dbReference>
<dbReference type="SMART" id="SM00086">
    <property type="entry name" value="PAC"/>
    <property type="match status" value="1"/>
</dbReference>
<feature type="transmembrane region" description="Helical" evidence="13">
    <location>
        <begin position="154"/>
        <end position="174"/>
    </location>
</feature>
<feature type="transmembrane region" description="Helical" evidence="13">
    <location>
        <begin position="183"/>
        <end position="204"/>
    </location>
</feature>
<reference evidence="17 18" key="1">
    <citation type="submission" date="2011-05" db="EMBL/GenBank/DDBJ databases">
        <title>Whole genome sequence of Microlunatus phosphovorus NM-1.</title>
        <authorList>
            <person name="Hosoyama A."/>
            <person name="Sasaki K."/>
            <person name="Harada T."/>
            <person name="Igarashi R."/>
            <person name="Kawakoshi A."/>
            <person name="Sasagawa M."/>
            <person name="Fukada J."/>
            <person name="Nakamura S."/>
            <person name="Katano Y."/>
            <person name="Hanada S."/>
            <person name="Kamagata Y."/>
            <person name="Nakamura N."/>
            <person name="Yamazaki S."/>
            <person name="Fujita N."/>
        </authorList>
    </citation>
    <scope>NUCLEOTIDE SEQUENCE [LARGE SCALE GENOMIC DNA]</scope>
    <source>
        <strain evidence="18">ATCC 700054 / DSM 10555 / JCM 9379 / NBRC 101784 / NCIMB 13414 / VKM Ac-1990 / NM-1</strain>
    </source>
</reference>